<proteinExistence type="predicted"/>
<evidence type="ECO:0008006" key="3">
    <source>
        <dbReference type="Google" id="ProtNLM"/>
    </source>
</evidence>
<protein>
    <recommendedName>
        <fullName evidence="3">Complement C3</fullName>
    </recommendedName>
</protein>
<evidence type="ECO:0000313" key="1">
    <source>
        <dbReference type="EMBL" id="TNN83025.1"/>
    </source>
</evidence>
<gene>
    <name evidence="1" type="ORF">EYF80_006632</name>
</gene>
<dbReference type="Proteomes" id="UP000314294">
    <property type="component" value="Unassembled WGS sequence"/>
</dbReference>
<name>A0A4Z2IYG5_9TELE</name>
<organism evidence="1 2">
    <name type="scientific">Liparis tanakae</name>
    <name type="common">Tanaka's snailfish</name>
    <dbReference type="NCBI Taxonomy" id="230148"/>
    <lineage>
        <taxon>Eukaryota</taxon>
        <taxon>Metazoa</taxon>
        <taxon>Chordata</taxon>
        <taxon>Craniata</taxon>
        <taxon>Vertebrata</taxon>
        <taxon>Euteleostomi</taxon>
        <taxon>Actinopterygii</taxon>
        <taxon>Neopterygii</taxon>
        <taxon>Teleostei</taxon>
        <taxon>Neoteleostei</taxon>
        <taxon>Acanthomorphata</taxon>
        <taxon>Eupercaria</taxon>
        <taxon>Perciformes</taxon>
        <taxon>Cottioidei</taxon>
        <taxon>Cottales</taxon>
        <taxon>Liparidae</taxon>
        <taxon>Liparis</taxon>
    </lineage>
</organism>
<reference evidence="1 2" key="1">
    <citation type="submission" date="2019-03" db="EMBL/GenBank/DDBJ databases">
        <title>First draft genome of Liparis tanakae, snailfish: a comprehensive survey of snailfish specific genes.</title>
        <authorList>
            <person name="Kim W."/>
            <person name="Song I."/>
            <person name="Jeong J.-H."/>
            <person name="Kim D."/>
            <person name="Kim S."/>
            <person name="Ryu S."/>
            <person name="Song J.Y."/>
            <person name="Lee S.K."/>
        </authorList>
    </citation>
    <scope>NUCLEOTIDE SEQUENCE [LARGE SCALE GENOMIC DNA]</scope>
    <source>
        <tissue evidence="1">Muscle</tissue>
    </source>
</reference>
<accession>A0A4Z2IYG5</accession>
<evidence type="ECO:0000313" key="2">
    <source>
        <dbReference type="Proteomes" id="UP000314294"/>
    </source>
</evidence>
<dbReference type="AlphaFoldDB" id="A0A4Z2IYG5"/>
<keyword evidence="2" id="KW-1185">Reference proteome</keyword>
<dbReference type="EMBL" id="SRLO01000035">
    <property type="protein sequence ID" value="TNN83025.1"/>
    <property type="molecule type" value="Genomic_DNA"/>
</dbReference>
<comment type="caution">
    <text evidence="1">The sequence shown here is derived from an EMBL/GenBank/DDBJ whole genome shotgun (WGS) entry which is preliminary data.</text>
</comment>
<sequence>MDGIWALVVCAGVVCSAEDSSRTLYLISSPEVVHSGTPTSLAITVPADFPVRVTAEVAQGNTEVARTEDFQGGDTAARA</sequence>